<dbReference type="AlphaFoldDB" id="A0A0G4G5D9"/>
<dbReference type="Proteomes" id="UP000041254">
    <property type="component" value="Unassembled WGS sequence"/>
</dbReference>
<evidence type="ECO:0000259" key="4">
    <source>
        <dbReference type="SMART" id="SM00116"/>
    </source>
</evidence>
<feature type="region of interest" description="Disordered" evidence="3">
    <location>
        <begin position="156"/>
        <end position="180"/>
    </location>
</feature>
<evidence type="ECO:0000256" key="2">
    <source>
        <dbReference type="ARBA" id="ARBA00023122"/>
    </source>
</evidence>
<sequence length="568" mass="61601">MSAAVVHQGRNVTGNLSKAGKESSTGERERGRVCPATLAEAFHALRSDSKEYPHHDGQQGGGEGKTQRLPQVHEDHEGWMSASPDLPPSPASSSPTSSTSLTHLKGGGHDAGKHHHQQHKAAIWTAGFTQSTMTGIGTQSGLWSSDDLKVVEFAPAGLGSSQDGSPVNNSDHPPQQQQQEGMGMDIDDALEACAADAAAGGDADNGAATSGFAVRTDGVGEGEGVERDVSGQSGVARLTTLLGTPIGQVLSCLGKQELLSLPDTVTVLEFCEMLHNRRLRTAVVYHPRRKWCGLRKSRPTYSFMDVTDVSYLLMRMNKDWKNKNFREVLTMAGKTKIDAVANISKHSPFIRHQITDTVGQIIAAFKPCTRVPIFDGDRLVRVISPSDILTLVQKFNVVKEIGRDLSFGKALEEPIITMLESGSLLKAMAVMEGNNLAAVPIVSEMDPTKLKEVITARDIKYLFLAAAQFPQKDILHAPAIDFVKFVREKGCRPDVPFLKLQSSVSAHDILEAFVTTKTHRVILEKNRGKMLAIVKSTDVLESLAGMLGMAPREEKSKLETDHPYHNRA</sequence>
<dbReference type="PhylomeDB" id="A0A0G4G5D9"/>
<evidence type="ECO:0000256" key="1">
    <source>
        <dbReference type="ARBA" id="ARBA00022737"/>
    </source>
</evidence>
<reference evidence="5 6" key="1">
    <citation type="submission" date="2014-11" db="EMBL/GenBank/DDBJ databases">
        <authorList>
            <person name="Zhu J."/>
            <person name="Qi W."/>
            <person name="Song R."/>
        </authorList>
    </citation>
    <scope>NUCLEOTIDE SEQUENCE [LARGE SCALE GENOMIC DNA]</scope>
</reference>
<keyword evidence="1" id="KW-0677">Repeat</keyword>
<dbReference type="VEuPathDB" id="CryptoDB:Vbra_17125"/>
<evidence type="ECO:0000313" key="5">
    <source>
        <dbReference type="EMBL" id="CEM23786.1"/>
    </source>
</evidence>
<dbReference type="InterPro" id="IPR000644">
    <property type="entry name" value="CBS_dom"/>
</dbReference>
<dbReference type="InParanoid" id="A0A0G4G5D9"/>
<dbReference type="InterPro" id="IPR046342">
    <property type="entry name" value="CBS_dom_sf"/>
</dbReference>
<feature type="compositionally biased region" description="Low complexity" evidence="3">
    <location>
        <begin position="91"/>
        <end position="101"/>
    </location>
</feature>
<keyword evidence="2" id="KW-0129">CBS domain</keyword>
<keyword evidence="6" id="KW-1185">Reference proteome</keyword>
<protein>
    <recommendedName>
        <fullName evidence="4">CBS domain-containing protein</fullName>
    </recommendedName>
</protein>
<evidence type="ECO:0000256" key="3">
    <source>
        <dbReference type="SAM" id="MobiDB-lite"/>
    </source>
</evidence>
<dbReference type="PANTHER" id="PTHR13780">
    <property type="entry name" value="AMP-ACTIVATED PROTEIN KINASE, GAMMA REGULATORY SUBUNIT"/>
    <property type="match status" value="1"/>
</dbReference>
<feature type="domain" description="CBS" evidence="4">
    <location>
        <begin position="348"/>
        <end position="393"/>
    </location>
</feature>
<dbReference type="Gene3D" id="3.10.580.10">
    <property type="entry name" value="CBS-domain"/>
    <property type="match status" value="2"/>
</dbReference>
<feature type="compositionally biased region" description="Polar residues" evidence="3">
    <location>
        <begin position="159"/>
        <end position="172"/>
    </location>
</feature>
<dbReference type="EMBL" id="CDMY01000571">
    <property type="protein sequence ID" value="CEM23786.1"/>
    <property type="molecule type" value="Genomic_DNA"/>
</dbReference>
<dbReference type="SUPFAM" id="SSF54631">
    <property type="entry name" value="CBS-domain pair"/>
    <property type="match status" value="2"/>
</dbReference>
<organism evidence="5 6">
    <name type="scientific">Vitrella brassicaformis (strain CCMP3155)</name>
    <dbReference type="NCBI Taxonomy" id="1169540"/>
    <lineage>
        <taxon>Eukaryota</taxon>
        <taxon>Sar</taxon>
        <taxon>Alveolata</taxon>
        <taxon>Colpodellida</taxon>
        <taxon>Vitrellaceae</taxon>
        <taxon>Vitrella</taxon>
    </lineage>
</organism>
<dbReference type="SMART" id="SM00116">
    <property type="entry name" value="CBS"/>
    <property type="match status" value="3"/>
</dbReference>
<feature type="compositionally biased region" description="Basic and acidic residues" evidence="3">
    <location>
        <begin position="19"/>
        <end position="32"/>
    </location>
</feature>
<feature type="compositionally biased region" description="Basic and acidic residues" evidence="3">
    <location>
        <begin position="43"/>
        <end position="57"/>
    </location>
</feature>
<feature type="region of interest" description="Disordered" evidence="3">
    <location>
        <begin position="1"/>
        <end position="119"/>
    </location>
</feature>
<feature type="domain" description="CBS" evidence="4">
    <location>
        <begin position="496"/>
        <end position="544"/>
    </location>
</feature>
<dbReference type="InterPro" id="IPR050511">
    <property type="entry name" value="AMPK_gamma/SDS23_families"/>
</dbReference>
<dbReference type="OrthoDB" id="449052at2759"/>
<name>A0A0G4G5D9_VITBC</name>
<dbReference type="PANTHER" id="PTHR13780:SF36">
    <property type="entry name" value="CBS DOMAIN-CONTAINING PROTEIN"/>
    <property type="match status" value="1"/>
</dbReference>
<proteinExistence type="predicted"/>
<accession>A0A0G4G5D9</accession>
<evidence type="ECO:0000313" key="6">
    <source>
        <dbReference type="Proteomes" id="UP000041254"/>
    </source>
</evidence>
<gene>
    <name evidence="5" type="ORF">Vbra_17125</name>
</gene>
<feature type="domain" description="CBS" evidence="4">
    <location>
        <begin position="414"/>
        <end position="464"/>
    </location>
</feature>